<name>A0A0K6GUV0_9NEIS</name>
<evidence type="ECO:0000313" key="1">
    <source>
        <dbReference type="EMBL" id="CUA82507.1"/>
    </source>
</evidence>
<dbReference type="InterPro" id="IPR019587">
    <property type="entry name" value="Polyketide_cyclase/dehydratase"/>
</dbReference>
<dbReference type="Pfam" id="PF10604">
    <property type="entry name" value="Polyketide_cyc2"/>
    <property type="match status" value="1"/>
</dbReference>
<dbReference type="Proteomes" id="UP000243535">
    <property type="component" value="Unassembled WGS sequence"/>
</dbReference>
<organism evidence="1 2">
    <name type="scientific">Gulbenkiania indica</name>
    <dbReference type="NCBI Taxonomy" id="375574"/>
    <lineage>
        <taxon>Bacteria</taxon>
        <taxon>Pseudomonadati</taxon>
        <taxon>Pseudomonadota</taxon>
        <taxon>Betaproteobacteria</taxon>
        <taxon>Neisseriales</taxon>
        <taxon>Chromobacteriaceae</taxon>
        <taxon>Gulbenkiania</taxon>
    </lineage>
</organism>
<gene>
    <name evidence="1" type="ORF">Ga0061063_1310</name>
</gene>
<protein>
    <submittedName>
        <fullName evidence="1">Polyketide cyclase / dehydrase and lipid transport</fullName>
    </submittedName>
</protein>
<evidence type="ECO:0000313" key="2">
    <source>
        <dbReference type="Proteomes" id="UP000243535"/>
    </source>
</evidence>
<dbReference type="STRING" id="375574.GCA_001418035_01102"/>
<dbReference type="EMBL" id="CYHA01000002">
    <property type="protein sequence ID" value="CUA82507.1"/>
    <property type="molecule type" value="Genomic_DNA"/>
</dbReference>
<keyword evidence="2" id="KW-1185">Reference proteome</keyword>
<accession>A0A0K6GUV0</accession>
<reference evidence="2" key="1">
    <citation type="submission" date="2015-08" db="EMBL/GenBank/DDBJ databases">
        <authorList>
            <person name="Varghese N."/>
        </authorList>
    </citation>
    <scope>NUCLEOTIDE SEQUENCE [LARGE SCALE GENOMIC DNA]</scope>
    <source>
        <strain evidence="2">DSM 17901</strain>
    </source>
</reference>
<dbReference type="AlphaFoldDB" id="A0A0K6GUV0"/>
<proteinExistence type="predicted"/>
<dbReference type="RefSeq" id="WP_055433646.1">
    <property type="nucleotide sequence ID" value="NZ_CYHA01000002.1"/>
</dbReference>
<dbReference type="InterPro" id="IPR023393">
    <property type="entry name" value="START-like_dom_sf"/>
</dbReference>
<dbReference type="OrthoDB" id="5383110at2"/>
<dbReference type="Gene3D" id="3.30.530.20">
    <property type="match status" value="1"/>
</dbReference>
<dbReference type="SUPFAM" id="SSF55961">
    <property type="entry name" value="Bet v1-like"/>
    <property type="match status" value="1"/>
</dbReference>
<sequence length="145" mass="15711">MTAWSTCCTHDFDAPVTSIWTVLADTSTWKDWNPGVKSIRIDGPFASGTGFAMELPDGTVIDSTLVSVIAPQTFTDESCFGKTLIQVEHHVEALTAQKSRVTYALRAQGPDAQVIGEAASEDFPSVLQGLADYLARKTQKEHPLP</sequence>